<dbReference type="PRINTS" id="PR00821">
    <property type="entry name" value="TAGLIPASE"/>
</dbReference>
<dbReference type="PANTHER" id="PTHR11610:SF173">
    <property type="entry name" value="LIPASE DOMAIN-CONTAINING PROTEIN-RELATED"/>
    <property type="match status" value="1"/>
</dbReference>
<evidence type="ECO:0000313" key="8">
    <source>
        <dbReference type="Proteomes" id="UP000410492"/>
    </source>
</evidence>
<feature type="chain" id="PRO_5024998280" description="Lipase domain-containing protein" evidence="5">
    <location>
        <begin position="20"/>
        <end position="396"/>
    </location>
</feature>
<dbReference type="GO" id="GO:0016042">
    <property type="term" value="P:lipid catabolic process"/>
    <property type="evidence" value="ECO:0007669"/>
    <property type="project" value="TreeGrafter"/>
</dbReference>
<dbReference type="InterPro" id="IPR029058">
    <property type="entry name" value="AB_hydrolase_fold"/>
</dbReference>
<dbReference type="PANTHER" id="PTHR11610">
    <property type="entry name" value="LIPASE"/>
    <property type="match status" value="1"/>
</dbReference>
<gene>
    <name evidence="7" type="ORF">CALMAC_LOCUS13492</name>
</gene>
<name>A0A653D0V0_CALMS</name>
<dbReference type="InterPro" id="IPR013818">
    <property type="entry name" value="Lipase"/>
</dbReference>
<dbReference type="OrthoDB" id="199913at2759"/>
<proteinExistence type="inferred from homology"/>
<keyword evidence="8" id="KW-1185">Reference proteome</keyword>
<dbReference type="AlphaFoldDB" id="A0A653D0V0"/>
<evidence type="ECO:0000313" key="7">
    <source>
        <dbReference type="EMBL" id="VEN53807.1"/>
    </source>
</evidence>
<evidence type="ECO:0000256" key="4">
    <source>
        <dbReference type="RuleBase" id="RU004262"/>
    </source>
</evidence>
<reference evidence="7 8" key="1">
    <citation type="submission" date="2019-01" db="EMBL/GenBank/DDBJ databases">
        <authorList>
            <person name="Sayadi A."/>
        </authorList>
    </citation>
    <scope>NUCLEOTIDE SEQUENCE [LARGE SCALE GENOMIC DNA]</scope>
</reference>
<keyword evidence="3" id="KW-0964">Secreted</keyword>
<dbReference type="SUPFAM" id="SSF53474">
    <property type="entry name" value="alpha/beta-Hydrolases"/>
    <property type="match status" value="1"/>
</dbReference>
<dbReference type="GO" id="GO:0016298">
    <property type="term" value="F:lipase activity"/>
    <property type="evidence" value="ECO:0007669"/>
    <property type="project" value="InterPro"/>
</dbReference>
<keyword evidence="5" id="KW-0732">Signal</keyword>
<organism evidence="7 8">
    <name type="scientific">Callosobruchus maculatus</name>
    <name type="common">Southern cowpea weevil</name>
    <name type="synonym">Pulse bruchid</name>
    <dbReference type="NCBI Taxonomy" id="64391"/>
    <lineage>
        <taxon>Eukaryota</taxon>
        <taxon>Metazoa</taxon>
        <taxon>Ecdysozoa</taxon>
        <taxon>Arthropoda</taxon>
        <taxon>Hexapoda</taxon>
        <taxon>Insecta</taxon>
        <taxon>Pterygota</taxon>
        <taxon>Neoptera</taxon>
        <taxon>Endopterygota</taxon>
        <taxon>Coleoptera</taxon>
        <taxon>Polyphaga</taxon>
        <taxon>Cucujiformia</taxon>
        <taxon>Chrysomeloidea</taxon>
        <taxon>Chrysomelidae</taxon>
        <taxon>Bruchinae</taxon>
        <taxon>Bruchini</taxon>
        <taxon>Callosobruchus</taxon>
    </lineage>
</organism>
<dbReference type="Proteomes" id="UP000410492">
    <property type="component" value="Unassembled WGS sequence"/>
</dbReference>
<evidence type="ECO:0000259" key="6">
    <source>
        <dbReference type="Pfam" id="PF00151"/>
    </source>
</evidence>
<evidence type="ECO:0000256" key="1">
    <source>
        <dbReference type="ARBA" id="ARBA00004613"/>
    </source>
</evidence>
<dbReference type="Pfam" id="PF00151">
    <property type="entry name" value="Lipase"/>
    <property type="match status" value="1"/>
</dbReference>
<dbReference type="EMBL" id="CAACVG010009659">
    <property type="protein sequence ID" value="VEN53807.1"/>
    <property type="molecule type" value="Genomic_DNA"/>
</dbReference>
<comment type="subcellular location">
    <subcellularLocation>
        <location evidence="1">Secreted</location>
    </subcellularLocation>
</comment>
<protein>
    <recommendedName>
        <fullName evidence="6">Lipase domain-containing protein</fullName>
    </recommendedName>
</protein>
<dbReference type="InterPro" id="IPR033906">
    <property type="entry name" value="Lipase_N"/>
</dbReference>
<comment type="similarity">
    <text evidence="2 4">Belongs to the AB hydrolase superfamily. Lipase family.</text>
</comment>
<dbReference type="CDD" id="cd00707">
    <property type="entry name" value="Pancreat_lipase_like"/>
    <property type="match status" value="1"/>
</dbReference>
<evidence type="ECO:0000256" key="2">
    <source>
        <dbReference type="ARBA" id="ARBA00010701"/>
    </source>
</evidence>
<dbReference type="GO" id="GO:0005615">
    <property type="term" value="C:extracellular space"/>
    <property type="evidence" value="ECO:0007669"/>
    <property type="project" value="TreeGrafter"/>
</dbReference>
<dbReference type="Gene3D" id="3.40.50.1820">
    <property type="entry name" value="alpha/beta hydrolase"/>
    <property type="match status" value="1"/>
</dbReference>
<evidence type="ECO:0000256" key="5">
    <source>
        <dbReference type="SAM" id="SignalP"/>
    </source>
</evidence>
<dbReference type="GO" id="GO:0017171">
    <property type="term" value="F:serine hydrolase activity"/>
    <property type="evidence" value="ECO:0007669"/>
    <property type="project" value="TreeGrafter"/>
</dbReference>
<sequence>MKFSNGLALFIIYLQVDRAIEIDARVINEETASYDEDSVFIQQDNSSHELIVSWSSLVGPGISSYYGLHNYDESILHILKELLDMFWNFVVTAIRCVKDGIDFKPGRLSDTFFTIYNRNTPDGWKVTNLTELSKYFDKSKKTKVITHGWTSKGLLADCAEIRDAYLETHDYNVIVYDWYAIGGDCDYIGKVLPRMEEVGAYYAKFLEYLVENLGADPKDIHLIGHSLGAHVIGFAGRRLKNGKKLGRITGLDPAGPGFDYFRTQSSGEFLNANDAEFVDAIHTGLQYPPHWFGFGSNRIAAHADFYPNGGACQPECVIDNCASIFGLICNHGVSYKLFVRSIRDENQYIARKCSDLPTDGYIETTFDFEGNCEGDQVPMGESTPSDTRGVYYLETY</sequence>
<accession>A0A653D0V0</accession>
<feature type="signal peptide" evidence="5">
    <location>
        <begin position="1"/>
        <end position="19"/>
    </location>
</feature>
<feature type="domain" description="Lipase" evidence="6">
    <location>
        <begin position="110"/>
        <end position="355"/>
    </location>
</feature>
<evidence type="ECO:0000256" key="3">
    <source>
        <dbReference type="ARBA" id="ARBA00022525"/>
    </source>
</evidence>
<dbReference type="InterPro" id="IPR000734">
    <property type="entry name" value="TAG_lipase"/>
</dbReference>